<evidence type="ECO:0000313" key="8">
    <source>
        <dbReference type="Proteomes" id="UP000614601"/>
    </source>
</evidence>
<dbReference type="InterPro" id="IPR013314">
    <property type="entry name" value="Globin_lamprey/hagfish"/>
</dbReference>
<reference evidence="7" key="1">
    <citation type="submission" date="2020-09" db="EMBL/GenBank/DDBJ databases">
        <authorList>
            <person name="Kikuchi T."/>
        </authorList>
    </citation>
    <scope>NUCLEOTIDE SEQUENCE</scope>
    <source>
        <strain evidence="7">SH1</strain>
    </source>
</reference>
<dbReference type="PANTHER" id="PTHR46783">
    <property type="entry name" value="CYTOGLOBIN"/>
    <property type="match status" value="1"/>
</dbReference>
<dbReference type="EMBL" id="CAJFDH010000004">
    <property type="protein sequence ID" value="CAD5221153.1"/>
    <property type="molecule type" value="Genomic_DNA"/>
</dbReference>
<dbReference type="OrthoDB" id="436496at2759"/>
<dbReference type="PROSITE" id="PS01033">
    <property type="entry name" value="GLOBIN"/>
    <property type="match status" value="1"/>
</dbReference>
<dbReference type="Proteomes" id="UP000614601">
    <property type="component" value="Unassembled WGS sequence"/>
</dbReference>
<protein>
    <recommendedName>
        <fullName evidence="6">Globin domain-containing protein</fullName>
    </recommendedName>
</protein>
<dbReference type="GO" id="GO:0019825">
    <property type="term" value="F:oxygen binding"/>
    <property type="evidence" value="ECO:0007669"/>
    <property type="project" value="InterPro"/>
</dbReference>
<sequence length="162" mass="19081">MSFEDEAKSTRVKYELSRITDRHTEIFKDTYKMIGRSKGRNGTNILVRMFSDHPQYKDIWPQFRPIPDSSLMNSDVLRKHAHTYMGGLKRIIDSTDQEKLEKELRKIASSHVKWGIYKHHVINMLPCLLAVLAQYTELTDEIKESWTTLFDVIANLIDIFRH</sequence>
<keyword evidence="8" id="KW-1185">Reference proteome</keyword>
<dbReference type="SUPFAM" id="SSF46458">
    <property type="entry name" value="Globin-like"/>
    <property type="match status" value="1"/>
</dbReference>
<dbReference type="CDD" id="cd01040">
    <property type="entry name" value="Mb-like"/>
    <property type="match status" value="1"/>
</dbReference>
<dbReference type="GO" id="GO:0016491">
    <property type="term" value="F:oxidoreductase activity"/>
    <property type="evidence" value="ECO:0007669"/>
    <property type="project" value="TreeGrafter"/>
</dbReference>
<accession>A0A811KYL7</accession>
<organism evidence="7 8">
    <name type="scientific">Bursaphelenchus okinawaensis</name>
    <dbReference type="NCBI Taxonomy" id="465554"/>
    <lineage>
        <taxon>Eukaryota</taxon>
        <taxon>Metazoa</taxon>
        <taxon>Ecdysozoa</taxon>
        <taxon>Nematoda</taxon>
        <taxon>Chromadorea</taxon>
        <taxon>Rhabditida</taxon>
        <taxon>Tylenchina</taxon>
        <taxon>Tylenchomorpha</taxon>
        <taxon>Aphelenchoidea</taxon>
        <taxon>Aphelenchoididae</taxon>
        <taxon>Bursaphelenchus</taxon>
    </lineage>
</organism>
<proteinExistence type="inferred from homology"/>
<dbReference type="EMBL" id="CAJFCW020000004">
    <property type="protein sequence ID" value="CAG9114659.1"/>
    <property type="molecule type" value="Genomic_DNA"/>
</dbReference>
<feature type="domain" description="Globin" evidence="6">
    <location>
        <begin position="18"/>
        <end position="162"/>
    </location>
</feature>
<dbReference type="AlphaFoldDB" id="A0A811KYL7"/>
<dbReference type="GO" id="GO:0020037">
    <property type="term" value="F:heme binding"/>
    <property type="evidence" value="ECO:0007669"/>
    <property type="project" value="InterPro"/>
</dbReference>
<keyword evidence="3" id="KW-0479">Metal-binding</keyword>
<evidence type="ECO:0000256" key="2">
    <source>
        <dbReference type="ARBA" id="ARBA00022617"/>
    </source>
</evidence>
<dbReference type="GO" id="GO:0005506">
    <property type="term" value="F:iron ion binding"/>
    <property type="evidence" value="ECO:0007669"/>
    <property type="project" value="InterPro"/>
</dbReference>
<dbReference type="Proteomes" id="UP000783686">
    <property type="component" value="Unassembled WGS sequence"/>
</dbReference>
<keyword evidence="5" id="KW-0813">Transport</keyword>
<name>A0A811KYL7_9BILA</name>
<dbReference type="InterPro" id="IPR012292">
    <property type="entry name" value="Globin/Proto"/>
</dbReference>
<evidence type="ECO:0000259" key="6">
    <source>
        <dbReference type="PROSITE" id="PS01033"/>
    </source>
</evidence>
<comment type="similarity">
    <text evidence="5">Belongs to the globin family.</text>
</comment>
<keyword evidence="5" id="KW-0561">Oxygen transport</keyword>
<keyword evidence="4" id="KW-0408">Iron</keyword>
<dbReference type="GO" id="GO:0005344">
    <property type="term" value="F:oxygen carrier activity"/>
    <property type="evidence" value="ECO:0007669"/>
    <property type="project" value="UniProtKB-KW"/>
</dbReference>
<dbReference type="InterPro" id="IPR009050">
    <property type="entry name" value="Globin-like_sf"/>
</dbReference>
<dbReference type="PANTHER" id="PTHR46783:SF1">
    <property type="entry name" value="CYTOGLOBIN-1-RELATED"/>
    <property type="match status" value="1"/>
</dbReference>
<evidence type="ECO:0000256" key="1">
    <source>
        <dbReference type="ARBA" id="ARBA00011245"/>
    </source>
</evidence>
<comment type="caution">
    <text evidence="7">The sequence shown here is derived from an EMBL/GenBank/DDBJ whole genome shotgun (WGS) entry which is preliminary data.</text>
</comment>
<dbReference type="InterPro" id="IPR000971">
    <property type="entry name" value="Globin"/>
</dbReference>
<evidence type="ECO:0000256" key="5">
    <source>
        <dbReference type="RuleBase" id="RU000356"/>
    </source>
</evidence>
<keyword evidence="2 5" id="KW-0349">Heme</keyword>
<dbReference type="Gene3D" id="1.10.490.10">
    <property type="entry name" value="Globins"/>
    <property type="match status" value="1"/>
</dbReference>
<evidence type="ECO:0000256" key="4">
    <source>
        <dbReference type="ARBA" id="ARBA00023004"/>
    </source>
</evidence>
<evidence type="ECO:0000313" key="7">
    <source>
        <dbReference type="EMBL" id="CAD5221153.1"/>
    </source>
</evidence>
<comment type="subunit">
    <text evidence="1">Monomer.</text>
</comment>
<dbReference type="Pfam" id="PF00042">
    <property type="entry name" value="Globin"/>
    <property type="match status" value="1"/>
</dbReference>
<gene>
    <name evidence="7" type="ORF">BOKJ2_LOCUS9302</name>
</gene>
<dbReference type="InterPro" id="IPR044399">
    <property type="entry name" value="Mb-like_M"/>
</dbReference>
<evidence type="ECO:0000256" key="3">
    <source>
        <dbReference type="ARBA" id="ARBA00022723"/>
    </source>
</evidence>